<comment type="caution">
    <text evidence="1">The sequence shown here is derived from an EMBL/GenBank/DDBJ whole genome shotgun (WGS) entry which is preliminary data.</text>
</comment>
<dbReference type="GO" id="GO:0016787">
    <property type="term" value="F:hydrolase activity"/>
    <property type="evidence" value="ECO:0007669"/>
    <property type="project" value="UniProtKB-KW"/>
</dbReference>
<keyword evidence="2" id="KW-1185">Reference proteome</keyword>
<evidence type="ECO:0000313" key="2">
    <source>
        <dbReference type="Proteomes" id="UP000036873"/>
    </source>
</evidence>
<organism evidence="1 2">
    <name type="scientific">Acetobacterium bakii</name>
    <dbReference type="NCBI Taxonomy" id="52689"/>
    <lineage>
        <taxon>Bacteria</taxon>
        <taxon>Bacillati</taxon>
        <taxon>Bacillota</taxon>
        <taxon>Clostridia</taxon>
        <taxon>Eubacteriales</taxon>
        <taxon>Eubacteriaceae</taxon>
        <taxon>Acetobacterium</taxon>
    </lineage>
</organism>
<dbReference type="Gene3D" id="3.60.15.10">
    <property type="entry name" value="Ribonuclease Z/Hydroxyacylglutathione hydrolase-like"/>
    <property type="match status" value="1"/>
</dbReference>
<dbReference type="SUPFAM" id="SSF56281">
    <property type="entry name" value="Metallo-hydrolase/oxidoreductase"/>
    <property type="match status" value="1"/>
</dbReference>
<reference evidence="2" key="1">
    <citation type="submission" date="2015-07" db="EMBL/GenBank/DDBJ databases">
        <title>Draft genome sequence of Acetobacterium bakii DSM 8293, a potential psychrophilic chemical producer through syngas fermentation.</title>
        <authorList>
            <person name="Song Y."/>
            <person name="Hwang S."/>
            <person name="Cho B.-K."/>
        </authorList>
    </citation>
    <scope>NUCLEOTIDE SEQUENCE [LARGE SCALE GENOMIC DNA]</scope>
    <source>
        <strain evidence="2">DSM 8239</strain>
    </source>
</reference>
<dbReference type="RefSeq" id="WP_050741787.1">
    <property type="nucleotide sequence ID" value="NZ_LGYO01000065.1"/>
</dbReference>
<proteinExistence type="predicted"/>
<dbReference type="InterPro" id="IPR036866">
    <property type="entry name" value="RibonucZ/Hydroxyglut_hydro"/>
</dbReference>
<dbReference type="PATRIC" id="fig|52689.4.peg.3293"/>
<dbReference type="AlphaFoldDB" id="A0A0L6TVV1"/>
<protein>
    <submittedName>
        <fullName evidence="1">Hydrolase</fullName>
    </submittedName>
</protein>
<dbReference type="Proteomes" id="UP000036873">
    <property type="component" value="Unassembled WGS sequence"/>
</dbReference>
<gene>
    <name evidence="1" type="ORF">AKG39_18000</name>
</gene>
<dbReference type="STRING" id="52689.AKG39_18000"/>
<dbReference type="EMBL" id="LGYO01000065">
    <property type="protein sequence ID" value="KNZ40373.1"/>
    <property type="molecule type" value="Genomic_DNA"/>
</dbReference>
<dbReference type="PANTHER" id="PTHR42967">
    <property type="entry name" value="METAL DEPENDENT HYDROLASE"/>
    <property type="match status" value="1"/>
</dbReference>
<keyword evidence="1" id="KW-0378">Hydrolase</keyword>
<accession>A0A0L6TVV1</accession>
<sequence length="232" mass="27383">MKIIHLHHSGFLIQFDDKTLIFDCFTKIPNNFMRKGIPHYFFVTHGHSDHFSRDILNVEKEFQPTYIFSDDIPEMHTPRNYRMAPYQHMSLGGLDIKTFGSTDLGVSFYIAANNHRIFHAGDLNWWDWDTTLRPDIDPAQEEKDFKAELARMKGLPMEFAFIPVDPRLGDSFYKAGEYFIQEFHPKVLIPMHFRDDFSIIEKFKTKVEPTDTLIPDFRGRNITLKTSWLDQF</sequence>
<evidence type="ECO:0000313" key="1">
    <source>
        <dbReference type="EMBL" id="KNZ40373.1"/>
    </source>
</evidence>
<name>A0A0L6TVV1_9FIRM</name>
<dbReference type="PANTHER" id="PTHR42967:SF1">
    <property type="entry name" value="MBL FOLD METALLO-HYDROLASE"/>
    <property type="match status" value="1"/>
</dbReference>
<dbReference type="OrthoDB" id="36975at2"/>